<name>A0ABP3U9Z8_9FLAO</name>
<dbReference type="EMBL" id="BAAAGE010000003">
    <property type="protein sequence ID" value="GAA0725245.1"/>
    <property type="molecule type" value="Genomic_DNA"/>
</dbReference>
<protein>
    <recommendedName>
        <fullName evidence="2">Peptidase M28 domain-containing protein</fullName>
    </recommendedName>
</protein>
<evidence type="ECO:0000256" key="1">
    <source>
        <dbReference type="SAM" id="SignalP"/>
    </source>
</evidence>
<dbReference type="PANTHER" id="PTHR12147:SF26">
    <property type="entry name" value="PEPTIDASE M28 DOMAIN-CONTAINING PROTEIN"/>
    <property type="match status" value="1"/>
</dbReference>
<evidence type="ECO:0000313" key="3">
    <source>
        <dbReference type="EMBL" id="GAA0725245.1"/>
    </source>
</evidence>
<sequence>MNYLLKKLSVVGLLLTPFLSNSQNQLVPEKDITSMQMEILQKLTGKTPIKDKTYLNQRASPKERDITANYLSDYLSSIDWQLENHYYRTSNGNPLLDLCLPPVQGINVAAVLPATTDSNEYLLFGGHYDSERNCPGAIDNATGIALSIAIAYKLAKLKKRNINFIIVLFDQEEDGEVGSKAYAKMLKKTNRKIHSVHTIDMMGWDKDQNYGIEIELPSKKLKKLYERYAKKYHIPIYSTSVSSSDHKSFIDEGFNTVGISEEYVKRDTTPFIHTPKDTYETINFEYLLSTTNFIFKIFKKLAQ</sequence>
<gene>
    <name evidence="3" type="ORF">GCM10009430_30590</name>
</gene>
<dbReference type="Gene3D" id="3.40.630.10">
    <property type="entry name" value="Zn peptidases"/>
    <property type="match status" value="1"/>
</dbReference>
<feature type="chain" id="PRO_5046020624" description="Peptidase M28 domain-containing protein" evidence="1">
    <location>
        <begin position="23"/>
        <end position="303"/>
    </location>
</feature>
<dbReference type="PANTHER" id="PTHR12147">
    <property type="entry name" value="METALLOPEPTIDASE M28 FAMILY MEMBER"/>
    <property type="match status" value="1"/>
</dbReference>
<dbReference type="Pfam" id="PF04389">
    <property type="entry name" value="Peptidase_M28"/>
    <property type="match status" value="1"/>
</dbReference>
<feature type="signal peptide" evidence="1">
    <location>
        <begin position="1"/>
        <end position="22"/>
    </location>
</feature>
<dbReference type="InterPro" id="IPR045175">
    <property type="entry name" value="M28_fam"/>
</dbReference>
<dbReference type="InterPro" id="IPR007484">
    <property type="entry name" value="Peptidase_M28"/>
</dbReference>
<reference evidence="4" key="1">
    <citation type="journal article" date="2019" name="Int. J. Syst. Evol. Microbiol.">
        <title>The Global Catalogue of Microorganisms (GCM) 10K type strain sequencing project: providing services to taxonomists for standard genome sequencing and annotation.</title>
        <authorList>
            <consortium name="The Broad Institute Genomics Platform"/>
            <consortium name="The Broad Institute Genome Sequencing Center for Infectious Disease"/>
            <person name="Wu L."/>
            <person name="Ma J."/>
        </authorList>
    </citation>
    <scope>NUCLEOTIDE SEQUENCE [LARGE SCALE GENOMIC DNA]</scope>
    <source>
        <strain evidence="4">JCM 15974</strain>
    </source>
</reference>
<evidence type="ECO:0000259" key="2">
    <source>
        <dbReference type="Pfam" id="PF04389"/>
    </source>
</evidence>
<feature type="domain" description="Peptidase M28" evidence="2">
    <location>
        <begin position="107"/>
        <end position="290"/>
    </location>
</feature>
<accession>A0ABP3U9Z8</accession>
<keyword evidence="4" id="KW-1185">Reference proteome</keyword>
<proteinExistence type="predicted"/>
<organism evidence="3 4">
    <name type="scientific">Aquimarina litoralis</name>
    <dbReference type="NCBI Taxonomy" id="584605"/>
    <lineage>
        <taxon>Bacteria</taxon>
        <taxon>Pseudomonadati</taxon>
        <taxon>Bacteroidota</taxon>
        <taxon>Flavobacteriia</taxon>
        <taxon>Flavobacteriales</taxon>
        <taxon>Flavobacteriaceae</taxon>
        <taxon>Aquimarina</taxon>
    </lineage>
</organism>
<dbReference type="RefSeq" id="WP_343913150.1">
    <property type="nucleotide sequence ID" value="NZ_BAAAGE010000003.1"/>
</dbReference>
<comment type="caution">
    <text evidence="3">The sequence shown here is derived from an EMBL/GenBank/DDBJ whole genome shotgun (WGS) entry which is preliminary data.</text>
</comment>
<dbReference type="SUPFAM" id="SSF53187">
    <property type="entry name" value="Zn-dependent exopeptidases"/>
    <property type="match status" value="1"/>
</dbReference>
<dbReference type="Proteomes" id="UP001501758">
    <property type="component" value="Unassembled WGS sequence"/>
</dbReference>
<keyword evidence="1" id="KW-0732">Signal</keyword>
<evidence type="ECO:0000313" key="4">
    <source>
        <dbReference type="Proteomes" id="UP001501758"/>
    </source>
</evidence>